<proteinExistence type="inferred from homology"/>
<dbReference type="PANTHER" id="PTHR10795">
    <property type="entry name" value="PROPROTEIN CONVERTASE SUBTILISIN/KEXIN"/>
    <property type="match status" value="1"/>
</dbReference>
<dbReference type="OrthoDB" id="7775224at2759"/>
<sequence length="157" mass="17034">MHIPNQGSLFGQRDQAASTEATRRQQQLRYWRAHLNGSTSKNDVISGFSSRRPSAKTKINKPEISAPGEFIVSAGTENPKDYKNLSGTSMACPHVAGVVALLLSANPTWKYDDVLAAMTRTADRPPVTRKCGNSTENGHPNYAYGYGRVNAKNAVGL</sequence>
<dbReference type="SUPFAM" id="SSF52743">
    <property type="entry name" value="Subtilisin-like"/>
    <property type="match status" value="1"/>
</dbReference>
<keyword evidence="3" id="KW-0720">Serine protease</keyword>
<dbReference type="AlphaFoldDB" id="A0A226DPH3"/>
<dbReference type="PROSITE" id="PS51892">
    <property type="entry name" value="SUBTILASE"/>
    <property type="match status" value="1"/>
</dbReference>
<feature type="region of interest" description="Disordered" evidence="5">
    <location>
        <begin position="1"/>
        <end position="25"/>
    </location>
</feature>
<evidence type="ECO:0000313" key="8">
    <source>
        <dbReference type="Proteomes" id="UP000198287"/>
    </source>
</evidence>
<dbReference type="Pfam" id="PF00082">
    <property type="entry name" value="Peptidase_S8"/>
    <property type="match status" value="1"/>
</dbReference>
<organism evidence="7 8">
    <name type="scientific">Folsomia candida</name>
    <name type="common">Springtail</name>
    <dbReference type="NCBI Taxonomy" id="158441"/>
    <lineage>
        <taxon>Eukaryota</taxon>
        <taxon>Metazoa</taxon>
        <taxon>Ecdysozoa</taxon>
        <taxon>Arthropoda</taxon>
        <taxon>Hexapoda</taxon>
        <taxon>Collembola</taxon>
        <taxon>Entomobryomorpha</taxon>
        <taxon>Isotomoidea</taxon>
        <taxon>Isotomidae</taxon>
        <taxon>Proisotominae</taxon>
        <taxon>Folsomia</taxon>
    </lineage>
</organism>
<accession>A0A226DPH3</accession>
<reference evidence="7 8" key="1">
    <citation type="submission" date="2015-12" db="EMBL/GenBank/DDBJ databases">
        <title>The genome of Folsomia candida.</title>
        <authorList>
            <person name="Faddeeva A."/>
            <person name="Derks M.F."/>
            <person name="Anvar Y."/>
            <person name="Smit S."/>
            <person name="Van Straalen N."/>
            <person name="Roelofs D."/>
        </authorList>
    </citation>
    <scope>NUCLEOTIDE SEQUENCE [LARGE SCALE GENOMIC DNA]</scope>
    <source>
        <strain evidence="7 8">VU population</strain>
        <tissue evidence="7">Whole body</tissue>
    </source>
</reference>
<protein>
    <submittedName>
        <fullName evidence="7">Subtilisin-like serine protease</fullName>
    </submittedName>
</protein>
<dbReference type="InterPro" id="IPR045051">
    <property type="entry name" value="SBT"/>
</dbReference>
<comment type="similarity">
    <text evidence="4">Belongs to the peptidase S8 family.</text>
</comment>
<evidence type="ECO:0000256" key="3">
    <source>
        <dbReference type="ARBA" id="ARBA00022825"/>
    </source>
</evidence>
<evidence type="ECO:0000259" key="6">
    <source>
        <dbReference type="Pfam" id="PF00082"/>
    </source>
</evidence>
<dbReference type="InterPro" id="IPR036852">
    <property type="entry name" value="Peptidase_S8/S53_dom_sf"/>
</dbReference>
<feature type="region of interest" description="Disordered" evidence="5">
    <location>
        <begin position="42"/>
        <end position="62"/>
    </location>
</feature>
<dbReference type="InterPro" id="IPR000209">
    <property type="entry name" value="Peptidase_S8/S53_dom"/>
</dbReference>
<dbReference type="PROSITE" id="PS00138">
    <property type="entry name" value="SUBTILASE_SER"/>
    <property type="match status" value="1"/>
</dbReference>
<dbReference type="OMA" id="NQIRSAW"/>
<evidence type="ECO:0000313" key="7">
    <source>
        <dbReference type="EMBL" id="OXA46990.1"/>
    </source>
</evidence>
<evidence type="ECO:0000256" key="4">
    <source>
        <dbReference type="PROSITE-ProRule" id="PRU01240"/>
    </source>
</evidence>
<comment type="caution">
    <text evidence="4">Lacks conserved residue(s) required for the propagation of feature annotation.</text>
</comment>
<feature type="domain" description="Peptidase S8/S53" evidence="6">
    <location>
        <begin position="37"/>
        <end position="147"/>
    </location>
</feature>
<dbReference type="Gene3D" id="3.40.50.200">
    <property type="entry name" value="Peptidase S8/S53 domain"/>
    <property type="match status" value="1"/>
</dbReference>
<dbReference type="InterPro" id="IPR023828">
    <property type="entry name" value="Peptidase_S8_Ser-AS"/>
</dbReference>
<dbReference type="GO" id="GO:0006508">
    <property type="term" value="P:proteolysis"/>
    <property type="evidence" value="ECO:0007669"/>
    <property type="project" value="UniProtKB-KW"/>
</dbReference>
<dbReference type="GO" id="GO:0004252">
    <property type="term" value="F:serine-type endopeptidase activity"/>
    <property type="evidence" value="ECO:0007669"/>
    <property type="project" value="InterPro"/>
</dbReference>
<keyword evidence="8" id="KW-1185">Reference proteome</keyword>
<gene>
    <name evidence="7" type="ORF">Fcan01_18202</name>
</gene>
<dbReference type="EMBL" id="LNIX01000014">
    <property type="protein sequence ID" value="OXA46990.1"/>
    <property type="molecule type" value="Genomic_DNA"/>
</dbReference>
<dbReference type="Proteomes" id="UP000198287">
    <property type="component" value="Unassembled WGS sequence"/>
</dbReference>
<evidence type="ECO:0000256" key="1">
    <source>
        <dbReference type="ARBA" id="ARBA00022670"/>
    </source>
</evidence>
<evidence type="ECO:0000256" key="5">
    <source>
        <dbReference type="SAM" id="MobiDB-lite"/>
    </source>
</evidence>
<evidence type="ECO:0000256" key="2">
    <source>
        <dbReference type="ARBA" id="ARBA00022801"/>
    </source>
</evidence>
<feature type="compositionally biased region" description="Polar residues" evidence="5">
    <location>
        <begin position="42"/>
        <end position="52"/>
    </location>
</feature>
<name>A0A226DPH3_FOLCA</name>
<keyword evidence="1 7" id="KW-0645">Protease</keyword>
<comment type="caution">
    <text evidence="7">The sequence shown here is derived from an EMBL/GenBank/DDBJ whole genome shotgun (WGS) entry which is preliminary data.</text>
</comment>
<keyword evidence="2" id="KW-0378">Hydrolase</keyword>